<gene>
    <name evidence="1" type="ORF">GSF08_08350</name>
</gene>
<sequence length="97" mass="10805">MRRFIADACLILLLVAIGSYVSDDHEKDREELHDKIAEFESSVAQNKPVKPQVDKSSLNEIDENLASSMAKRTSQFIVDLVDTSTVIVSDIFHGLAE</sequence>
<comment type="caution">
    <text evidence="1">The sequence shown here is derived from an EMBL/GenBank/DDBJ whole genome shotgun (WGS) entry which is preliminary data.</text>
</comment>
<evidence type="ECO:0000313" key="2">
    <source>
        <dbReference type="Proteomes" id="UP000434036"/>
    </source>
</evidence>
<accession>A0A6N8U807</accession>
<evidence type="ECO:0000313" key="1">
    <source>
        <dbReference type="EMBL" id="MXQ73950.1"/>
    </source>
</evidence>
<protein>
    <submittedName>
        <fullName evidence="1">Uncharacterized protein</fullName>
    </submittedName>
</protein>
<reference evidence="1 2" key="2">
    <citation type="submission" date="2020-01" db="EMBL/GenBank/DDBJ databases">
        <title>Clostridiaceae sp. nov. isolated from the gut of human by culturomics.</title>
        <authorList>
            <person name="Chang Y."/>
        </authorList>
    </citation>
    <scope>NUCLEOTIDE SEQUENCE [LARGE SCALE GENOMIC DNA]</scope>
    <source>
        <strain evidence="1 2">DONG20-135</strain>
    </source>
</reference>
<keyword evidence="2" id="KW-1185">Reference proteome</keyword>
<proteinExistence type="predicted"/>
<dbReference type="Proteomes" id="UP000434036">
    <property type="component" value="Unassembled WGS sequence"/>
</dbReference>
<reference evidence="1 2" key="1">
    <citation type="submission" date="2019-12" db="EMBL/GenBank/DDBJ databases">
        <authorList>
            <person name="Yang R."/>
        </authorList>
    </citation>
    <scope>NUCLEOTIDE SEQUENCE [LARGE SCALE GENOMIC DNA]</scope>
    <source>
        <strain evidence="1 2">DONG20-135</strain>
    </source>
</reference>
<name>A0A6N8U807_9FIRM</name>
<dbReference type="AlphaFoldDB" id="A0A6N8U807"/>
<dbReference type="RefSeq" id="WP_160625347.1">
    <property type="nucleotide sequence ID" value="NZ_WUUQ01000002.1"/>
</dbReference>
<organism evidence="1 2">
    <name type="scientific">Copranaerobaculum intestinale</name>
    <dbReference type="NCBI Taxonomy" id="2692629"/>
    <lineage>
        <taxon>Bacteria</taxon>
        <taxon>Bacillati</taxon>
        <taxon>Bacillota</taxon>
        <taxon>Erysipelotrichia</taxon>
        <taxon>Erysipelotrichales</taxon>
        <taxon>Erysipelotrichaceae</taxon>
        <taxon>Copranaerobaculum</taxon>
    </lineage>
</organism>
<dbReference type="EMBL" id="WUUQ01000002">
    <property type="protein sequence ID" value="MXQ73950.1"/>
    <property type="molecule type" value="Genomic_DNA"/>
</dbReference>